<dbReference type="InterPro" id="IPR042047">
    <property type="entry name" value="SleB_dom1"/>
</dbReference>
<proteinExistence type="predicted"/>
<organism evidence="2 3">
    <name type="scientific">Paramagnetospirillum magneticum (strain ATCC 700264 / AMB-1)</name>
    <name type="common">Magnetospirillum magneticum</name>
    <dbReference type="NCBI Taxonomy" id="342108"/>
    <lineage>
        <taxon>Bacteria</taxon>
        <taxon>Pseudomonadati</taxon>
        <taxon>Pseudomonadota</taxon>
        <taxon>Alphaproteobacteria</taxon>
        <taxon>Rhodospirillales</taxon>
        <taxon>Magnetospirillaceae</taxon>
        <taxon>Paramagnetospirillum</taxon>
    </lineage>
</organism>
<dbReference type="OrthoDB" id="9785345at2"/>
<dbReference type="InterPro" id="IPR011105">
    <property type="entry name" value="Cell_wall_hydrolase_SleB"/>
</dbReference>
<feature type="domain" description="Cell wall hydrolase SleB" evidence="1">
    <location>
        <begin position="39"/>
        <end position="131"/>
    </location>
</feature>
<dbReference type="GO" id="GO:0016787">
    <property type="term" value="F:hydrolase activity"/>
    <property type="evidence" value="ECO:0007669"/>
    <property type="project" value="InterPro"/>
</dbReference>
<dbReference type="HOGENOM" id="CLU_1883235_0_0_5"/>
<dbReference type="Gene3D" id="1.10.10.2520">
    <property type="entry name" value="Cell wall hydrolase SleB, domain 1"/>
    <property type="match status" value="1"/>
</dbReference>
<reference evidence="2 3" key="1">
    <citation type="journal article" date="2005" name="DNA Res.">
        <title>Complete genome sequence of the facultative anaerobic magnetotactic bacterium Magnetospirillum sp. strain AMB-1.</title>
        <authorList>
            <person name="Matsunaga T."/>
            <person name="Okamura Y."/>
            <person name="Fukuda Y."/>
            <person name="Wahyudi A.T."/>
            <person name="Murase Y."/>
            <person name="Takeyama H."/>
        </authorList>
    </citation>
    <scope>NUCLEOTIDE SEQUENCE [LARGE SCALE GENOMIC DNA]</scope>
    <source>
        <strain evidence="3">ATCC 700264 / AMB-1</strain>
    </source>
</reference>
<sequence>MIDPTVVALAGALRLAQPTAIDLRQTECIADAVYHESRGEPLAAQIAVASVVVNRGRPCVVVSARGQFAYRRRVDRRHHDVAAWRQSAEVALLVQSGAVRAIPATHFHDTTVAPAWAARMTYVGRAGGMEFWRAS</sequence>
<gene>
    <name evidence="2" type="ordered locus">amb2715</name>
</gene>
<dbReference type="EMBL" id="AP007255">
    <property type="protein sequence ID" value="BAE51519.1"/>
    <property type="molecule type" value="Genomic_DNA"/>
</dbReference>
<protein>
    <recommendedName>
        <fullName evidence="1">Cell wall hydrolase SleB domain-containing protein</fullName>
    </recommendedName>
</protein>
<dbReference type="Pfam" id="PF07486">
    <property type="entry name" value="Hydrolase_2"/>
    <property type="match status" value="1"/>
</dbReference>
<dbReference type="RefSeq" id="WP_011385095.1">
    <property type="nucleotide sequence ID" value="NC_007626.1"/>
</dbReference>
<dbReference type="AlphaFoldDB" id="Q2W3Q6"/>
<dbReference type="KEGG" id="mag:amb2715"/>
<name>Q2W3Q6_PARM1</name>
<evidence type="ECO:0000313" key="3">
    <source>
        <dbReference type="Proteomes" id="UP000007058"/>
    </source>
</evidence>
<dbReference type="STRING" id="342108.amb2715"/>
<keyword evidence="3" id="KW-1185">Reference proteome</keyword>
<dbReference type="Proteomes" id="UP000007058">
    <property type="component" value="Chromosome"/>
</dbReference>
<accession>Q2W3Q6</accession>
<evidence type="ECO:0000313" key="2">
    <source>
        <dbReference type="EMBL" id="BAE51519.1"/>
    </source>
</evidence>
<evidence type="ECO:0000259" key="1">
    <source>
        <dbReference type="Pfam" id="PF07486"/>
    </source>
</evidence>